<dbReference type="EMBL" id="JAYMRS010000004">
    <property type="protein sequence ID" value="MFB8769021.1"/>
    <property type="molecule type" value="Genomic_DNA"/>
</dbReference>
<dbReference type="RefSeq" id="WP_376737458.1">
    <property type="nucleotide sequence ID" value="NZ_JAYMRS010000004.1"/>
</dbReference>
<evidence type="ECO:0000256" key="1">
    <source>
        <dbReference type="SAM" id="Phobius"/>
    </source>
</evidence>
<keyword evidence="3" id="KW-1185">Reference proteome</keyword>
<keyword evidence="1" id="KW-1133">Transmembrane helix</keyword>
<reference evidence="2 3" key="1">
    <citation type="submission" date="2024-01" db="EMBL/GenBank/DDBJ databases">
        <title>Genome mining of biosynthetic gene clusters to explore secondary metabolites of Streptomyces sp.</title>
        <authorList>
            <person name="Baig A."/>
            <person name="Ajitkumar Shintre N."/>
            <person name="Kumar H."/>
            <person name="Anbarasu A."/>
            <person name="Ramaiah S."/>
        </authorList>
    </citation>
    <scope>NUCLEOTIDE SEQUENCE [LARGE SCALE GENOMIC DNA]</scope>
    <source>
        <strain evidence="2 3">A01</strain>
    </source>
</reference>
<proteinExistence type="predicted"/>
<name>A0ABV5DWR4_9ACTN</name>
<evidence type="ECO:0000313" key="2">
    <source>
        <dbReference type="EMBL" id="MFB8769021.1"/>
    </source>
</evidence>
<keyword evidence="1" id="KW-0472">Membrane</keyword>
<accession>A0ABV5DWR4</accession>
<keyword evidence="1" id="KW-0812">Transmembrane</keyword>
<sequence length="104" mass="11413">LKKIKHALLSSQETITLPVQAPEPVSRSALLWKALFAFAPFPVFPAVLCLYFIRSSVSRNSAVFGVPDRGKARLLPLFSAFVVEASGKRLFHPTCPGQCPNRFG</sequence>
<comment type="caution">
    <text evidence="2">The sequence shown here is derived from an EMBL/GenBank/DDBJ whole genome shotgun (WGS) entry which is preliminary data.</text>
</comment>
<dbReference type="Proteomes" id="UP001585053">
    <property type="component" value="Unassembled WGS sequence"/>
</dbReference>
<gene>
    <name evidence="2" type="ORF">VSQ78_15045</name>
</gene>
<feature type="non-terminal residue" evidence="2">
    <location>
        <position position="1"/>
    </location>
</feature>
<protein>
    <submittedName>
        <fullName evidence="2">Uncharacterized protein</fullName>
    </submittedName>
</protein>
<feature type="transmembrane region" description="Helical" evidence="1">
    <location>
        <begin position="30"/>
        <end position="53"/>
    </location>
</feature>
<evidence type="ECO:0000313" key="3">
    <source>
        <dbReference type="Proteomes" id="UP001585053"/>
    </source>
</evidence>
<organism evidence="2 3">
    <name type="scientific">Nocardiopsis alba</name>
    <dbReference type="NCBI Taxonomy" id="53437"/>
    <lineage>
        <taxon>Bacteria</taxon>
        <taxon>Bacillati</taxon>
        <taxon>Actinomycetota</taxon>
        <taxon>Actinomycetes</taxon>
        <taxon>Streptosporangiales</taxon>
        <taxon>Nocardiopsidaceae</taxon>
        <taxon>Nocardiopsis</taxon>
    </lineage>
</organism>